<dbReference type="AlphaFoldDB" id="A0A7S9HDW2"/>
<dbReference type="KEGG" id="smaa:IT774_05215"/>
<dbReference type="EMBL" id="CP064795">
    <property type="protein sequence ID" value="QPG06574.1"/>
    <property type="molecule type" value="Genomic_DNA"/>
</dbReference>
<dbReference type="InterPro" id="IPR056908">
    <property type="entry name" value="Gp80-like"/>
</dbReference>
<dbReference type="RefSeq" id="WP_195811650.1">
    <property type="nucleotide sequence ID" value="NZ_CP064795.1"/>
</dbReference>
<keyword evidence="2" id="KW-1185">Reference proteome</keyword>
<sequence>MIFTNAGKAIMLDAISNVTASLHTADPGAAGTLNEVSGGGYARKGITFAAATSGNRNATTLPTFDVPAGTTITHAAFWSGTTFIATGTLAIPEAYGGNGKYTLTDADLTLLDS</sequence>
<organism evidence="1 2">
    <name type="scientific">Salinimonas marina</name>
    <dbReference type="NCBI Taxonomy" id="2785918"/>
    <lineage>
        <taxon>Bacteria</taxon>
        <taxon>Pseudomonadati</taxon>
        <taxon>Pseudomonadota</taxon>
        <taxon>Gammaproteobacteria</taxon>
        <taxon>Alteromonadales</taxon>
        <taxon>Alteromonadaceae</taxon>
        <taxon>Alteromonas/Salinimonas group</taxon>
        <taxon>Salinimonas</taxon>
    </lineage>
</organism>
<protein>
    <submittedName>
        <fullName evidence="1">Uncharacterized protein</fullName>
    </submittedName>
</protein>
<evidence type="ECO:0000313" key="2">
    <source>
        <dbReference type="Proteomes" id="UP000595095"/>
    </source>
</evidence>
<accession>A0A7S9HDW2</accession>
<dbReference type="Pfam" id="PF23140">
    <property type="entry name" value="Gp80"/>
    <property type="match status" value="1"/>
</dbReference>
<evidence type="ECO:0000313" key="1">
    <source>
        <dbReference type="EMBL" id="QPG06574.1"/>
    </source>
</evidence>
<proteinExistence type="predicted"/>
<gene>
    <name evidence="1" type="ORF">IT774_05215</name>
</gene>
<dbReference type="Proteomes" id="UP000595095">
    <property type="component" value="Chromosome"/>
</dbReference>
<reference evidence="1 2" key="1">
    <citation type="submission" date="2020-11" db="EMBL/GenBank/DDBJ databases">
        <title>Complete genome sequence for Salinimonas sp. strain G2-b.</title>
        <authorList>
            <person name="Park S.-J."/>
        </authorList>
    </citation>
    <scope>NUCLEOTIDE SEQUENCE [LARGE SCALE GENOMIC DNA]</scope>
    <source>
        <strain evidence="1 2">G2-b</strain>
    </source>
</reference>
<name>A0A7S9HDW2_9ALTE</name>